<evidence type="ECO:0008006" key="6">
    <source>
        <dbReference type="Google" id="ProtNLM"/>
    </source>
</evidence>
<dbReference type="OrthoDB" id="3837721at2"/>
<dbReference type="EMBL" id="CP002040">
    <property type="protein sequence ID" value="ADH68347.1"/>
    <property type="molecule type" value="Genomic_DNA"/>
</dbReference>
<dbReference type="KEGG" id="nda:Ndas_2937"/>
<dbReference type="STRING" id="446468.Ndas_2937"/>
<evidence type="ECO:0000256" key="1">
    <source>
        <dbReference type="SAM" id="MobiDB-lite"/>
    </source>
</evidence>
<proteinExistence type="predicted"/>
<evidence type="ECO:0000313" key="4">
    <source>
        <dbReference type="EMBL" id="ADH68347.1"/>
    </source>
</evidence>
<reference evidence="4 5" key="1">
    <citation type="journal article" date="2010" name="Stand. Genomic Sci.">
        <title>Complete genome sequence of Nocardiopsis dassonvillei type strain (IMRU 509).</title>
        <authorList>
            <person name="Sun H."/>
            <person name="Lapidus A."/>
            <person name="Nolan M."/>
            <person name="Lucas S."/>
            <person name="Del Rio T.G."/>
            <person name="Tice H."/>
            <person name="Cheng J.F."/>
            <person name="Tapia R."/>
            <person name="Han C."/>
            <person name="Goodwin L."/>
            <person name="Pitluck S."/>
            <person name="Pagani I."/>
            <person name="Ivanova N."/>
            <person name="Mavromatis K."/>
            <person name="Mikhailova N."/>
            <person name="Pati A."/>
            <person name="Chen A."/>
            <person name="Palaniappan K."/>
            <person name="Land M."/>
            <person name="Hauser L."/>
            <person name="Chang Y.J."/>
            <person name="Jeffries C.D."/>
            <person name="Djao O.D."/>
            <person name="Rohde M."/>
            <person name="Sikorski J."/>
            <person name="Goker M."/>
            <person name="Woyke T."/>
            <person name="Bristow J."/>
            <person name="Eisen J.A."/>
            <person name="Markowitz V."/>
            <person name="Hugenholtz P."/>
            <person name="Kyrpides N.C."/>
            <person name="Klenk H.P."/>
        </authorList>
    </citation>
    <scope>NUCLEOTIDE SEQUENCE [LARGE SCALE GENOMIC DNA]</scope>
    <source>
        <strain evidence="5">ATCC 23218 / DSM 43111 / CIP 107115 / JCM 7437 / KCTC 9190 / NBRC 14626 / NCTC 10488 / NRRL B-5397 / IMRU 509</strain>
    </source>
</reference>
<evidence type="ECO:0000259" key="3">
    <source>
        <dbReference type="Pfam" id="PF13203"/>
    </source>
</evidence>
<dbReference type="AlphaFoldDB" id="D7B0W2"/>
<feature type="region of interest" description="Disordered" evidence="1">
    <location>
        <begin position="430"/>
        <end position="477"/>
    </location>
</feature>
<dbReference type="PANTHER" id="PTHR38730:SF1">
    <property type="entry name" value="SLL7028 PROTEIN"/>
    <property type="match status" value="1"/>
</dbReference>
<feature type="domain" description="VWA-like" evidence="2">
    <location>
        <begin position="317"/>
        <end position="442"/>
    </location>
</feature>
<dbReference type="RefSeq" id="WP_013153954.1">
    <property type="nucleotide sequence ID" value="NC_014210.1"/>
</dbReference>
<dbReference type="InterPro" id="IPR036465">
    <property type="entry name" value="vWFA_dom_sf"/>
</dbReference>
<dbReference type="eggNOG" id="COG3864">
    <property type="taxonomic scope" value="Bacteria"/>
</dbReference>
<keyword evidence="5" id="KW-1185">Reference proteome</keyword>
<evidence type="ECO:0000313" key="5">
    <source>
        <dbReference type="Proteomes" id="UP000002219"/>
    </source>
</evidence>
<name>D7B0W2_NOCDD</name>
<gene>
    <name evidence="4" type="ordered locus">Ndas_2937</name>
</gene>
<sequence length="477" mass="50164">MNARDRRAPTLERFASARLWAAARAPYLAHALFALTPVVLEPRLDEEGGEPVADPDFRALPADTRWNVHLDPGTVAATPVEELGWWLLHGIGHLVRRHAERSPDSEGAVAGRAAPGSGRDFGPASGGSGDSGRDARLWNRAADAEVNDDLEADGLTVPDGVLSPRALGLPEGRLAEEYVSLIEVLEEAHSRGGRSVADPVDCGGAVHGTRGTTASAGASGGLDGLERDLLELALAREITARAAARTGVPGGWLRWARERLRPSVDWRARLGAVVRRGAHRAAGRTDFSYRRPSRRPGPRVRGGTAVLPSMVAPAPEVAVVVDTSGSVPDPVLEVFLTETSAVLARVCGPGRRLRVVCCDLRAHPVQTVRRAEEIRLVGGGGTDLREGIAAAVAARPRPDLLLVLTDGHTPWPDRPPAVPVAVGLVGGPAAPPPPPDWAHVVPLPADPRHERTGAGGHGTAPPTNPGPAEGPDGWRRP</sequence>
<evidence type="ECO:0000259" key="2">
    <source>
        <dbReference type="Pfam" id="PF09967"/>
    </source>
</evidence>
<dbReference type="Proteomes" id="UP000002219">
    <property type="component" value="Chromosome 1"/>
</dbReference>
<dbReference type="SUPFAM" id="SSF53300">
    <property type="entry name" value="vWA-like"/>
    <property type="match status" value="1"/>
</dbReference>
<dbReference type="Pfam" id="PF09967">
    <property type="entry name" value="DUF2201"/>
    <property type="match status" value="1"/>
</dbReference>
<dbReference type="Pfam" id="PF13203">
    <property type="entry name" value="DUF2201_N"/>
    <property type="match status" value="1"/>
</dbReference>
<dbReference type="InterPro" id="IPR018698">
    <property type="entry name" value="VWA-like_dom"/>
</dbReference>
<dbReference type="HOGENOM" id="CLU_038906_0_0_11"/>
<dbReference type="PANTHER" id="PTHR38730">
    <property type="entry name" value="SLL7028 PROTEIN"/>
    <property type="match status" value="1"/>
</dbReference>
<organism evidence="4 5">
    <name type="scientific">Nocardiopsis dassonvillei (strain ATCC 23218 / DSM 43111 / CIP 107115 / JCM 7437 / KCTC 9190 / NBRC 14626 / NCTC 10488 / NRRL B-5397 / IMRU 509)</name>
    <name type="common">Actinomadura dassonvillei</name>
    <dbReference type="NCBI Taxonomy" id="446468"/>
    <lineage>
        <taxon>Bacteria</taxon>
        <taxon>Bacillati</taxon>
        <taxon>Actinomycetota</taxon>
        <taxon>Actinomycetes</taxon>
        <taxon>Streptosporangiales</taxon>
        <taxon>Nocardiopsidaceae</taxon>
        <taxon>Nocardiopsis</taxon>
    </lineage>
</organism>
<dbReference type="GeneID" id="91485492"/>
<protein>
    <recommendedName>
        <fullName evidence="6">VWA containing CoxE family protein</fullName>
    </recommendedName>
</protein>
<accession>D7B0W2</accession>
<dbReference type="InterPro" id="IPR025154">
    <property type="entry name" value="Put_metallopeptidase_dom"/>
</dbReference>
<feature type="region of interest" description="Disordered" evidence="1">
    <location>
        <begin position="102"/>
        <end position="134"/>
    </location>
</feature>
<feature type="domain" description="Putative metallopeptidase" evidence="3">
    <location>
        <begin position="53"/>
        <end position="310"/>
    </location>
</feature>